<evidence type="ECO:0000256" key="6">
    <source>
        <dbReference type="ARBA" id="ARBA00023136"/>
    </source>
</evidence>
<evidence type="ECO:0000256" key="1">
    <source>
        <dbReference type="ARBA" id="ARBA00004141"/>
    </source>
</evidence>
<evidence type="ECO:0000256" key="5">
    <source>
        <dbReference type="ARBA" id="ARBA00023040"/>
    </source>
</evidence>
<keyword evidence="3 9" id="KW-0812">Transmembrane</keyword>
<dbReference type="OMA" id="ILAIWIM"/>
<evidence type="ECO:0000256" key="10">
    <source>
        <dbReference type="SAM" id="Phobius"/>
    </source>
</evidence>
<dbReference type="InterPro" id="IPR017452">
    <property type="entry name" value="GPCR_Rhodpsn_7TM"/>
</dbReference>
<evidence type="ECO:0000256" key="3">
    <source>
        <dbReference type="ARBA" id="ARBA00022692"/>
    </source>
</evidence>
<feature type="domain" description="G-protein coupled receptors family 1 profile" evidence="11">
    <location>
        <begin position="36"/>
        <end position="299"/>
    </location>
</feature>
<evidence type="ECO:0000259" key="11">
    <source>
        <dbReference type="PROSITE" id="PS50262"/>
    </source>
</evidence>
<dbReference type="CDD" id="cd00637">
    <property type="entry name" value="7tm_classA_rhodopsin-like"/>
    <property type="match status" value="1"/>
</dbReference>
<organism evidence="12 13">
    <name type="scientific">Pocillopora damicornis</name>
    <name type="common">Cauliflower coral</name>
    <name type="synonym">Millepora damicornis</name>
    <dbReference type="NCBI Taxonomy" id="46731"/>
    <lineage>
        <taxon>Eukaryota</taxon>
        <taxon>Metazoa</taxon>
        <taxon>Cnidaria</taxon>
        <taxon>Anthozoa</taxon>
        <taxon>Hexacorallia</taxon>
        <taxon>Scleractinia</taxon>
        <taxon>Astrocoeniina</taxon>
        <taxon>Pocilloporidae</taxon>
        <taxon>Pocillopora</taxon>
    </lineage>
</organism>
<comment type="similarity">
    <text evidence="2 9">Belongs to the G-protein coupled receptor 1 family.</text>
</comment>
<keyword evidence="13" id="KW-1185">Reference proteome</keyword>
<feature type="transmembrane region" description="Helical" evidence="10">
    <location>
        <begin position="237"/>
        <end position="263"/>
    </location>
</feature>
<dbReference type="PRINTS" id="PR00237">
    <property type="entry name" value="GPCRRHODOPSN"/>
</dbReference>
<dbReference type="EMBL" id="RCHS01000448">
    <property type="protein sequence ID" value="RMX58806.1"/>
    <property type="molecule type" value="Genomic_DNA"/>
</dbReference>
<dbReference type="GO" id="GO:0005886">
    <property type="term" value="C:plasma membrane"/>
    <property type="evidence" value="ECO:0007669"/>
    <property type="project" value="TreeGrafter"/>
</dbReference>
<feature type="transmembrane region" description="Helical" evidence="10">
    <location>
        <begin position="57"/>
        <end position="77"/>
    </location>
</feature>
<dbReference type="GO" id="GO:0004983">
    <property type="term" value="F:neuropeptide Y receptor activity"/>
    <property type="evidence" value="ECO:0007669"/>
    <property type="project" value="InterPro"/>
</dbReference>
<keyword evidence="5 9" id="KW-0297">G-protein coupled receptor</keyword>
<evidence type="ECO:0000256" key="2">
    <source>
        <dbReference type="ARBA" id="ARBA00010663"/>
    </source>
</evidence>
<keyword evidence="7 9" id="KW-0675">Receptor</keyword>
<evidence type="ECO:0000256" key="9">
    <source>
        <dbReference type="RuleBase" id="RU000688"/>
    </source>
</evidence>
<feature type="transmembrane region" description="Helical" evidence="10">
    <location>
        <begin position="283"/>
        <end position="301"/>
    </location>
</feature>
<dbReference type="AlphaFoldDB" id="A0A3M6UYM1"/>
<evidence type="ECO:0000313" key="13">
    <source>
        <dbReference type="Proteomes" id="UP000275408"/>
    </source>
</evidence>
<dbReference type="InterPro" id="IPR000276">
    <property type="entry name" value="GPCR_Rhodpsn"/>
</dbReference>
<dbReference type="SUPFAM" id="SSF81321">
    <property type="entry name" value="Family A G protein-coupled receptor-like"/>
    <property type="match status" value="1"/>
</dbReference>
<dbReference type="PROSITE" id="PS00237">
    <property type="entry name" value="G_PROTEIN_RECEP_F1_1"/>
    <property type="match status" value="1"/>
</dbReference>
<dbReference type="PANTHER" id="PTHR45695">
    <property type="entry name" value="LEUCOKININ RECEPTOR-RELATED"/>
    <property type="match status" value="1"/>
</dbReference>
<proteinExistence type="inferred from homology"/>
<dbReference type="InterPro" id="IPR000611">
    <property type="entry name" value="NPY_rcpt"/>
</dbReference>
<evidence type="ECO:0000256" key="4">
    <source>
        <dbReference type="ARBA" id="ARBA00022989"/>
    </source>
</evidence>
<name>A0A3M6UYM1_POCDA</name>
<dbReference type="Gene3D" id="1.20.1070.10">
    <property type="entry name" value="Rhodopsin 7-helix transmembrane proteins"/>
    <property type="match status" value="1"/>
</dbReference>
<dbReference type="STRING" id="46731.A0A3M6UYM1"/>
<evidence type="ECO:0000256" key="7">
    <source>
        <dbReference type="ARBA" id="ARBA00023170"/>
    </source>
</evidence>
<feature type="transmembrane region" description="Helical" evidence="10">
    <location>
        <begin position="140"/>
        <end position="162"/>
    </location>
</feature>
<dbReference type="PANTHER" id="PTHR45695:SF9">
    <property type="entry name" value="LEUCOKININ RECEPTOR"/>
    <property type="match status" value="1"/>
</dbReference>
<keyword evidence="4 10" id="KW-1133">Transmembrane helix</keyword>
<sequence>MPGNFSAHTSLYSSTSSFNVTLVILYATIVLVGLAGNSFVVTIVFKTRSMFTSTNILLANVAVADIVSLLWCPIPLIAGLCNVRISSEKAHYLCKFFTSYSVTCLTVSVTYQSLVVLAVERYHAIVKPFNSALMLTNDRMFYAILAIWIMAILCSLPGFIFSEYDEKLGRCLDPWTLEKAGTFRWIAILYLSASVLFSGALFYCYVQILRGIFVNKTVCSSEVASMRQSNLKEKRRLALISLTVTVAYHFCYLPFLMFELYIAFQSQQRILENYEELYKVYRVVGFIMYVNSMLNPFIYGFQSSNYRNNFKRLFFRGSKTIDISLTSPNSRKNPPSTVFSAET</sequence>
<keyword evidence="8 9" id="KW-0807">Transducer</keyword>
<dbReference type="PRINTS" id="PR01012">
    <property type="entry name" value="NRPEPTIDEYR"/>
</dbReference>
<accession>A0A3M6UYM1</accession>
<feature type="transmembrane region" description="Helical" evidence="10">
    <location>
        <begin position="20"/>
        <end position="45"/>
    </location>
</feature>
<keyword evidence="6 10" id="KW-0472">Membrane</keyword>
<feature type="transmembrane region" description="Helical" evidence="10">
    <location>
        <begin position="97"/>
        <end position="119"/>
    </location>
</feature>
<feature type="transmembrane region" description="Helical" evidence="10">
    <location>
        <begin position="182"/>
        <end position="206"/>
    </location>
</feature>
<reference evidence="12 13" key="1">
    <citation type="journal article" date="2018" name="Sci. Rep.">
        <title>Comparative analysis of the Pocillopora damicornis genome highlights role of immune system in coral evolution.</title>
        <authorList>
            <person name="Cunning R."/>
            <person name="Bay R.A."/>
            <person name="Gillette P."/>
            <person name="Baker A.C."/>
            <person name="Traylor-Knowles N."/>
        </authorList>
    </citation>
    <scope>NUCLEOTIDE SEQUENCE [LARGE SCALE GENOMIC DNA]</scope>
    <source>
        <strain evidence="12">RSMAS</strain>
        <tissue evidence="12">Whole animal</tissue>
    </source>
</reference>
<dbReference type="OrthoDB" id="5966012at2759"/>
<comment type="subcellular location">
    <subcellularLocation>
        <location evidence="1">Membrane</location>
        <topology evidence="1">Multi-pass membrane protein</topology>
    </subcellularLocation>
</comment>
<gene>
    <name evidence="12" type="ORF">pdam_00012891</name>
</gene>
<evidence type="ECO:0000313" key="12">
    <source>
        <dbReference type="EMBL" id="RMX58806.1"/>
    </source>
</evidence>
<protein>
    <recommendedName>
        <fullName evidence="11">G-protein coupled receptors family 1 profile domain-containing protein</fullName>
    </recommendedName>
</protein>
<dbReference type="Pfam" id="PF00001">
    <property type="entry name" value="7tm_1"/>
    <property type="match status" value="1"/>
</dbReference>
<dbReference type="PROSITE" id="PS50262">
    <property type="entry name" value="G_PROTEIN_RECEP_F1_2"/>
    <property type="match status" value="1"/>
</dbReference>
<evidence type="ECO:0000256" key="8">
    <source>
        <dbReference type="ARBA" id="ARBA00023224"/>
    </source>
</evidence>
<dbReference type="Proteomes" id="UP000275408">
    <property type="component" value="Unassembled WGS sequence"/>
</dbReference>
<comment type="caution">
    <text evidence="12">The sequence shown here is derived from an EMBL/GenBank/DDBJ whole genome shotgun (WGS) entry which is preliminary data.</text>
</comment>